<organism evidence="2 3">
    <name type="scientific">Fusarium torulosum</name>
    <dbReference type="NCBI Taxonomy" id="33205"/>
    <lineage>
        <taxon>Eukaryota</taxon>
        <taxon>Fungi</taxon>
        <taxon>Dikarya</taxon>
        <taxon>Ascomycota</taxon>
        <taxon>Pezizomycotina</taxon>
        <taxon>Sordariomycetes</taxon>
        <taxon>Hypocreomycetidae</taxon>
        <taxon>Hypocreales</taxon>
        <taxon>Nectriaceae</taxon>
        <taxon>Fusarium</taxon>
    </lineage>
</organism>
<name>A0AAE8MIG8_9HYPO</name>
<evidence type="ECO:0000313" key="2">
    <source>
        <dbReference type="EMBL" id="SPJ85357.1"/>
    </source>
</evidence>
<accession>A0AAE8MIG8</accession>
<evidence type="ECO:0000256" key="1">
    <source>
        <dbReference type="SAM" id="MobiDB-lite"/>
    </source>
</evidence>
<dbReference type="Proteomes" id="UP001187734">
    <property type="component" value="Unassembled WGS sequence"/>
</dbReference>
<gene>
    <name evidence="2" type="ORF">FTOL_11138</name>
</gene>
<evidence type="ECO:0000313" key="3">
    <source>
        <dbReference type="Proteomes" id="UP001187734"/>
    </source>
</evidence>
<comment type="caution">
    <text evidence="2">The sequence shown here is derived from an EMBL/GenBank/DDBJ whole genome shotgun (WGS) entry which is preliminary data.</text>
</comment>
<dbReference type="Pfam" id="PF14441">
    <property type="entry name" value="OTT_1508_deam"/>
    <property type="match status" value="1"/>
</dbReference>
<protein>
    <submittedName>
        <fullName evidence="2">Uncharacterized protein</fullName>
    </submittedName>
</protein>
<keyword evidence="3" id="KW-1185">Reference proteome</keyword>
<feature type="compositionally biased region" description="Polar residues" evidence="1">
    <location>
        <begin position="589"/>
        <end position="606"/>
    </location>
</feature>
<sequence length="698" mass="78256">MPTADSHVECAQNVALLCCLGNIGCPPQKNSVRDCEAICKTSIDRILSFEHEKLLTCTLAFLSSVRDDCLKITAVCVEEKEPGLVVMVAANAKDSNGSSDYLDAVKKGFDGIIKLLEEPAALSSECLQHQVFSAIIAMCRSRILSRARFIKRGQKQSIDTILKSVKKEMARFTLNDDKREFIRLCQVLISRMEAFQKKLTPDTSTTSLLDKQLELIVESFSNISKISTLGTILLDQVGPRMESDLCRGLLNVINKMAHYQSCAYTLVRLSKRYTIFKNISTVTVKLDDAAYATPPQKATRFEWKKHILKLKKDYKTNWDLSNLDQKLTKNTKEFWKDFERVTDESKIHAEIQLMWYLERHQSPKPPRVIASNKDACFLCNAFISIDGRYMTPKTHGRIYPGWKLPSSGLDETRKLFPKELERMVVEKVDVLSRQGLKRTVYPLESTISLAAVSVHSYEDTRSLESLKVIGTISVAGNNSSSSKTAAPSKSIKSAALVPKPKTQPKRAATGIKIKTRDLAVGNTKILSLPRNDSCVDLPEMLALEKQLGNEKVSETHNFLSSEKEDHVEYAEVELPQEEVANKEIYRAQPPTTSYPLNTESSDSPNSWKEVEKNSTKGIKVDSSLHLYIEYTTSHPCTSKVLKVKARRLSADEAKNAVEDLCNLNSLPEKDFELGNCRQVKIRAGRGVYVVDLGDFVAQ</sequence>
<reference evidence="2" key="1">
    <citation type="submission" date="2018-03" db="EMBL/GenBank/DDBJ databases">
        <authorList>
            <person name="Guldener U."/>
        </authorList>
    </citation>
    <scope>NUCLEOTIDE SEQUENCE</scope>
</reference>
<proteinExistence type="predicted"/>
<dbReference type="AlphaFoldDB" id="A0AAE8MIG8"/>
<dbReference type="EMBL" id="ONZP01000462">
    <property type="protein sequence ID" value="SPJ85357.1"/>
    <property type="molecule type" value="Genomic_DNA"/>
</dbReference>
<dbReference type="InterPro" id="IPR027796">
    <property type="entry name" value="OTT_1508_deam-like"/>
</dbReference>
<feature type="region of interest" description="Disordered" evidence="1">
    <location>
        <begin position="589"/>
        <end position="609"/>
    </location>
</feature>